<name>A0A813RMR9_9BILA</name>
<keyword evidence="7 15" id="KW-0479">Metal-binding</keyword>
<dbReference type="InterPro" id="IPR050058">
    <property type="entry name" value="Ala-tRNA_ligase"/>
</dbReference>
<dbReference type="GO" id="GO:0002161">
    <property type="term" value="F:aminoacyl-tRNA deacylase activity"/>
    <property type="evidence" value="ECO:0007669"/>
    <property type="project" value="TreeGrafter"/>
</dbReference>
<feature type="binding site" evidence="15">
    <location>
        <position position="736"/>
    </location>
    <ligand>
        <name>Zn(2+)</name>
        <dbReference type="ChEBI" id="CHEBI:29105"/>
    </ligand>
</feature>
<dbReference type="FunFam" id="3.30.930.10:FF:000011">
    <property type="entry name" value="Alanine--tRNA ligase, cytoplasmic"/>
    <property type="match status" value="1"/>
</dbReference>
<reference evidence="18" key="1">
    <citation type="submission" date="2021-02" db="EMBL/GenBank/DDBJ databases">
        <authorList>
            <person name="Nowell W R."/>
        </authorList>
    </citation>
    <scope>NUCLEOTIDE SEQUENCE</scope>
    <source>
        <strain evidence="18">Ploen Becks lab</strain>
    </source>
</reference>
<dbReference type="InterPro" id="IPR018162">
    <property type="entry name" value="Ala-tRNA-ligase_IIc_anticod-bd"/>
</dbReference>
<dbReference type="Gene3D" id="3.10.310.40">
    <property type="match status" value="1"/>
</dbReference>
<evidence type="ECO:0000313" key="19">
    <source>
        <dbReference type="Proteomes" id="UP000663879"/>
    </source>
</evidence>
<feature type="binding site" evidence="15">
    <location>
        <position position="732"/>
    </location>
    <ligand>
        <name>Zn(2+)</name>
        <dbReference type="ChEBI" id="CHEBI:29105"/>
    </ligand>
</feature>
<dbReference type="Pfam" id="PF02272">
    <property type="entry name" value="DHHA1"/>
    <property type="match status" value="1"/>
</dbReference>
<comment type="catalytic activity">
    <reaction evidence="14 15">
        <text>tRNA(Ala) + L-alanine + ATP = L-alanyl-tRNA(Ala) + AMP + diphosphate</text>
        <dbReference type="Rhea" id="RHEA:12540"/>
        <dbReference type="Rhea" id="RHEA-COMP:9657"/>
        <dbReference type="Rhea" id="RHEA-COMP:9923"/>
        <dbReference type="ChEBI" id="CHEBI:30616"/>
        <dbReference type="ChEBI" id="CHEBI:33019"/>
        <dbReference type="ChEBI" id="CHEBI:57972"/>
        <dbReference type="ChEBI" id="CHEBI:78442"/>
        <dbReference type="ChEBI" id="CHEBI:78497"/>
        <dbReference type="ChEBI" id="CHEBI:456215"/>
        <dbReference type="EC" id="6.1.1.7"/>
    </reaction>
</comment>
<dbReference type="Pfam" id="PF01411">
    <property type="entry name" value="tRNA-synt_2c"/>
    <property type="match status" value="1"/>
</dbReference>
<gene>
    <name evidence="18" type="ORF">OXX778_LOCUS5579</name>
</gene>
<dbReference type="SUPFAM" id="SSF101353">
    <property type="entry name" value="Putative anticodon-binding domain of alanyl-tRNA synthetase (AlaRS)"/>
    <property type="match status" value="1"/>
</dbReference>
<dbReference type="EC" id="6.1.1.7" evidence="2"/>
<keyword evidence="6 15" id="KW-0436">Ligase</keyword>
<dbReference type="CDD" id="cd00673">
    <property type="entry name" value="AlaRS_core"/>
    <property type="match status" value="1"/>
</dbReference>
<dbReference type="Gene3D" id="3.30.980.10">
    <property type="entry name" value="Threonyl-trna Synthetase, Chain A, domain 2"/>
    <property type="match status" value="1"/>
</dbReference>
<dbReference type="GO" id="GO:0000049">
    <property type="term" value="F:tRNA binding"/>
    <property type="evidence" value="ECO:0007669"/>
    <property type="project" value="UniProtKB-KW"/>
</dbReference>
<dbReference type="EMBL" id="CAJNOC010000617">
    <property type="protein sequence ID" value="CAF0783313.1"/>
    <property type="molecule type" value="Genomic_DNA"/>
</dbReference>
<dbReference type="NCBIfam" id="TIGR00344">
    <property type="entry name" value="alaS"/>
    <property type="match status" value="1"/>
</dbReference>
<dbReference type="Pfam" id="PF07973">
    <property type="entry name" value="tRNA_SAD"/>
    <property type="match status" value="1"/>
</dbReference>
<dbReference type="InterPro" id="IPR003156">
    <property type="entry name" value="DHHA1_dom"/>
</dbReference>
<feature type="binding site" evidence="15">
    <location>
        <position position="614"/>
    </location>
    <ligand>
        <name>Zn(2+)</name>
        <dbReference type="ChEBI" id="CHEBI:29105"/>
    </ligand>
</feature>
<dbReference type="InterPro" id="IPR018163">
    <property type="entry name" value="Thr/Ala-tRNA-synth_IIc_edit"/>
</dbReference>
<feature type="domain" description="Alanyl-transfer RNA synthetases family profile" evidence="17">
    <location>
        <begin position="7"/>
        <end position="775"/>
    </location>
</feature>
<evidence type="ECO:0000256" key="4">
    <source>
        <dbReference type="ARBA" id="ARBA00022490"/>
    </source>
</evidence>
<comment type="similarity">
    <text evidence="1">Belongs to the class-II aminoacyl-tRNA synthetase family. Alax-L subfamily.</text>
</comment>
<dbReference type="InterPro" id="IPR045864">
    <property type="entry name" value="aa-tRNA-synth_II/BPL/LPL"/>
</dbReference>
<evidence type="ECO:0000256" key="5">
    <source>
        <dbReference type="ARBA" id="ARBA00022555"/>
    </source>
</evidence>
<comment type="domain">
    <text evidence="15">Consists of three domains; the N-terminal catalytic domain, the editing domain and the C-terminal C-Ala domain. The editing domain removes incorrectly charged amino acids, while the C-Ala domain, along with tRNA(Ala), serves as a bridge to cooperatively bring together the editing and aminoacylation centers thus stimulating deacylation of misacylated tRNAs.</text>
</comment>
<keyword evidence="19" id="KW-1185">Reference proteome</keyword>
<keyword evidence="5 15" id="KW-0820">tRNA-binding</keyword>
<evidence type="ECO:0000256" key="9">
    <source>
        <dbReference type="ARBA" id="ARBA00022833"/>
    </source>
</evidence>
<dbReference type="InterPro" id="IPR012947">
    <property type="entry name" value="tRNA_SAD"/>
</dbReference>
<dbReference type="InterPro" id="IPR009000">
    <property type="entry name" value="Transl_B-barrel_sf"/>
</dbReference>
<dbReference type="PROSITE" id="PS50860">
    <property type="entry name" value="AA_TRNA_LIGASE_II_ALA"/>
    <property type="match status" value="1"/>
</dbReference>
<evidence type="ECO:0000256" key="1">
    <source>
        <dbReference type="ARBA" id="ARBA00008429"/>
    </source>
</evidence>
<dbReference type="GO" id="GO:0008270">
    <property type="term" value="F:zinc ion binding"/>
    <property type="evidence" value="ECO:0007669"/>
    <property type="project" value="UniProtKB-UniRule"/>
</dbReference>
<keyword evidence="8 15" id="KW-0547">Nucleotide-binding</keyword>
<organism evidence="18 19">
    <name type="scientific">Brachionus calyciflorus</name>
    <dbReference type="NCBI Taxonomy" id="104777"/>
    <lineage>
        <taxon>Eukaryota</taxon>
        <taxon>Metazoa</taxon>
        <taxon>Spiralia</taxon>
        <taxon>Gnathifera</taxon>
        <taxon>Rotifera</taxon>
        <taxon>Eurotatoria</taxon>
        <taxon>Monogononta</taxon>
        <taxon>Pseudotrocha</taxon>
        <taxon>Ploima</taxon>
        <taxon>Brachionidae</taxon>
        <taxon>Brachionus</taxon>
    </lineage>
</organism>
<keyword evidence="9 15" id="KW-0862">Zinc</keyword>
<dbReference type="AlphaFoldDB" id="A0A813RMR9"/>
<dbReference type="SUPFAM" id="SSF55186">
    <property type="entry name" value="ThrRS/AlaRS common domain"/>
    <property type="match status" value="1"/>
</dbReference>
<keyword evidence="12 15" id="KW-0648">Protein biosynthesis</keyword>
<comment type="cofactor">
    <cofactor evidence="15">
        <name>Zn(2+)</name>
        <dbReference type="ChEBI" id="CHEBI:29105"/>
    </cofactor>
    <text evidence="15">Binds 1 zinc ion per subunit.</text>
</comment>
<dbReference type="FunFam" id="3.10.310.40:FF:000002">
    <property type="entry name" value="alanine--tRNA ligase, cytoplasmic"/>
    <property type="match status" value="1"/>
</dbReference>
<dbReference type="GO" id="GO:0006419">
    <property type="term" value="P:alanyl-tRNA aminoacylation"/>
    <property type="evidence" value="ECO:0007669"/>
    <property type="project" value="InterPro"/>
</dbReference>
<evidence type="ECO:0000256" key="6">
    <source>
        <dbReference type="ARBA" id="ARBA00022598"/>
    </source>
</evidence>
<dbReference type="InterPro" id="IPR002318">
    <property type="entry name" value="Ala-tRNA-lgiase_IIc"/>
</dbReference>
<keyword evidence="16" id="KW-0175">Coiled coil</keyword>
<dbReference type="SMART" id="SM00863">
    <property type="entry name" value="tRNA_SAD"/>
    <property type="match status" value="1"/>
</dbReference>
<evidence type="ECO:0000256" key="11">
    <source>
        <dbReference type="ARBA" id="ARBA00022884"/>
    </source>
</evidence>
<dbReference type="Gene3D" id="3.30.930.10">
    <property type="entry name" value="Bira Bifunctional Protein, Domain 2"/>
    <property type="match status" value="1"/>
</dbReference>
<dbReference type="GO" id="GO:0004813">
    <property type="term" value="F:alanine-tRNA ligase activity"/>
    <property type="evidence" value="ECO:0007669"/>
    <property type="project" value="UniProtKB-UniRule"/>
</dbReference>
<feature type="coiled-coil region" evidence="16">
    <location>
        <begin position="769"/>
        <end position="796"/>
    </location>
</feature>
<evidence type="ECO:0000256" key="2">
    <source>
        <dbReference type="ARBA" id="ARBA00013168"/>
    </source>
</evidence>
<comment type="subunit">
    <text evidence="15">Monomer.</text>
</comment>
<dbReference type="OrthoDB" id="2423964at2759"/>
<sequence>MSETQVLPASEVRKKFIEFFTNKHEHLYVHSSSTIPLDDPTLLFTNAGMNQFKPLFLGTVDPNSEMARYKRVANSQKCIRAGGKHNDLDDVGKDVYHHTFFEMLGNWSFANYFKEEAIAMAMELLLDVFKIDKNRLYATYFEGNPACKLEPDLETMEIWKKYLPEDHILKGNMKDNFWEMGETGPCGPCTEIHFDRIGGRNAAHLVNQDDPDVLEIWNLVFIQFNRETDGSLRLLPSKHVDTGMGFERLTSVIQNKRSNYDTDLFVPIFEAIEKGTGTRPYTGKVGHEDADKIDMAYRVVADHIRTLVISISDGGRPDNIGRGYVLRRILRRAIRFSIKKLNAKPGFLADLVDVVVQLLGDAFPEVRKDPQFVKDVINEEETQFLKTLTRGQKLLEKTISKLDKNEKVFPGDVAWRLYDTYGFPFDLTQLICEESGLTIDKVKYEEAKQESVLKSQQTNQNVGEQIMLDVHSIDELKSKLFLPTNDAPKYDYSFETEDSKGDYALRPCQATIKAIRANKQFLNEVPVGQECGILLDQTNFYAEQGGQTNDEGYFTKVLDNEELEFIVQNVQVRGGYILHIGSLSSDNPDAKLKVGDVVDLHVDMMRRRNVMNNHTGTHVLNYALRKVLGEVDQRGSLVAPDRLRFDFTNKTALKVDEVKKVEEICEETVNKKLNVYAKETPLAVAKAIQGLRAVFDETYPDPVRVVSVGKPIEDLIADPNGPSAFDYSVEFCGGTHLKNSVHMEKYVILSEEAIAKGIRRIIAVTGSEAVKAHKKADQLEREVEDLSQKVLGEIEKDKENVNLVSLNKEIYSLNEAINQSQISYWRKDKLRTQLENLKKKILDLDKANKVKLLTSSLEQVKEFVKDNTDAKIVVREFKVGGEPKSLNEILKSLRQSLPESSIMLFSVDELNEKLLCLSSVPDSKKTVLKANEWINELAQVANGKGGGKDTQAQLSGTNISSLNQCIDLATKFAQVKLN</sequence>
<dbReference type="FunFam" id="3.30.980.10:FF:000004">
    <property type="entry name" value="Alanine--tRNA ligase, cytoplasmic"/>
    <property type="match status" value="1"/>
</dbReference>
<dbReference type="Gene3D" id="2.40.30.130">
    <property type="match status" value="1"/>
</dbReference>
<feature type="binding site" evidence="15">
    <location>
        <position position="618"/>
    </location>
    <ligand>
        <name>Zn(2+)</name>
        <dbReference type="ChEBI" id="CHEBI:29105"/>
    </ligand>
</feature>
<evidence type="ECO:0000256" key="3">
    <source>
        <dbReference type="ARBA" id="ARBA00017959"/>
    </source>
</evidence>
<keyword evidence="11 15" id="KW-0694">RNA-binding</keyword>
<dbReference type="Proteomes" id="UP000663879">
    <property type="component" value="Unassembled WGS sequence"/>
</dbReference>
<evidence type="ECO:0000256" key="15">
    <source>
        <dbReference type="HAMAP-Rule" id="MF_03133"/>
    </source>
</evidence>
<dbReference type="SUPFAM" id="SSF55681">
    <property type="entry name" value="Class II aaRS and biotin synthetases"/>
    <property type="match status" value="1"/>
</dbReference>
<evidence type="ECO:0000256" key="14">
    <source>
        <dbReference type="ARBA" id="ARBA00048300"/>
    </source>
</evidence>
<proteinExistence type="inferred from homology"/>
<comment type="function">
    <text evidence="15">Catalyzes the attachment of alanine to tRNA(Ala) in a two-step reaction: alanine is first activated by ATP to form Ala-AMP and then transferred to the acceptor end of tRNA(Ala). Also edits incorrectly charged tRNA(Ala) via its editing domain.</text>
</comment>
<evidence type="ECO:0000256" key="16">
    <source>
        <dbReference type="SAM" id="Coils"/>
    </source>
</evidence>
<dbReference type="PANTHER" id="PTHR11777:SF9">
    <property type="entry name" value="ALANINE--TRNA LIGASE, CYTOPLASMIC"/>
    <property type="match status" value="1"/>
</dbReference>
<evidence type="ECO:0000256" key="7">
    <source>
        <dbReference type="ARBA" id="ARBA00022723"/>
    </source>
</evidence>
<evidence type="ECO:0000256" key="8">
    <source>
        <dbReference type="ARBA" id="ARBA00022741"/>
    </source>
</evidence>
<evidence type="ECO:0000256" key="10">
    <source>
        <dbReference type="ARBA" id="ARBA00022840"/>
    </source>
</evidence>
<dbReference type="SUPFAM" id="SSF50447">
    <property type="entry name" value="Translation proteins"/>
    <property type="match status" value="1"/>
</dbReference>
<dbReference type="PANTHER" id="PTHR11777">
    <property type="entry name" value="ALANYL-TRNA SYNTHETASE"/>
    <property type="match status" value="1"/>
</dbReference>
<comment type="caution">
    <text evidence="18">The sequence shown here is derived from an EMBL/GenBank/DDBJ whole genome shotgun (WGS) entry which is preliminary data.</text>
</comment>
<evidence type="ECO:0000313" key="18">
    <source>
        <dbReference type="EMBL" id="CAF0783313.1"/>
    </source>
</evidence>
<dbReference type="GO" id="GO:0005524">
    <property type="term" value="F:ATP binding"/>
    <property type="evidence" value="ECO:0007669"/>
    <property type="project" value="UniProtKB-UniRule"/>
</dbReference>
<protein>
    <recommendedName>
        <fullName evidence="3">Alanine--tRNA ligase</fullName>
        <ecNumber evidence="2">6.1.1.7</ecNumber>
    </recommendedName>
</protein>
<dbReference type="HAMAP" id="MF_00036_B">
    <property type="entry name" value="Ala_tRNA_synth_B"/>
    <property type="match status" value="1"/>
</dbReference>
<evidence type="ECO:0000259" key="17">
    <source>
        <dbReference type="PROSITE" id="PS50860"/>
    </source>
</evidence>
<keyword evidence="10 15" id="KW-0067">ATP-binding</keyword>
<dbReference type="GO" id="GO:0005739">
    <property type="term" value="C:mitochondrion"/>
    <property type="evidence" value="ECO:0007669"/>
    <property type="project" value="TreeGrafter"/>
</dbReference>
<keyword evidence="4" id="KW-0963">Cytoplasm</keyword>
<dbReference type="PRINTS" id="PR00980">
    <property type="entry name" value="TRNASYNTHALA"/>
</dbReference>
<keyword evidence="13 15" id="KW-0030">Aminoacyl-tRNA synthetase</keyword>
<accession>A0A813RMR9</accession>
<evidence type="ECO:0000256" key="13">
    <source>
        <dbReference type="ARBA" id="ARBA00023146"/>
    </source>
</evidence>
<evidence type="ECO:0000256" key="12">
    <source>
        <dbReference type="ARBA" id="ARBA00022917"/>
    </source>
</evidence>
<dbReference type="InterPro" id="IPR018165">
    <property type="entry name" value="Ala-tRNA-synth_IIc_core"/>
</dbReference>
<dbReference type="InterPro" id="IPR018164">
    <property type="entry name" value="Ala-tRNA-synth_IIc_N"/>
</dbReference>
<dbReference type="InterPro" id="IPR023033">
    <property type="entry name" value="Ala_tRNA_ligase_euk/bac"/>
</dbReference>